<feature type="region of interest" description="Disordered" evidence="1">
    <location>
        <begin position="63"/>
        <end position="101"/>
    </location>
</feature>
<comment type="caution">
    <text evidence="2">The sequence shown here is derived from an EMBL/GenBank/DDBJ whole genome shotgun (WGS) entry which is preliminary data.</text>
</comment>
<dbReference type="EMBL" id="JBFOLJ010000004">
    <property type="protein sequence ID" value="KAL2544961.1"/>
    <property type="molecule type" value="Genomic_DNA"/>
</dbReference>
<gene>
    <name evidence="2" type="ORF">Fot_14194</name>
</gene>
<sequence length="101" mass="11034">MARSNTIVGCKITEDEGLKPRNRLLKFVVSDVCVVETTTTAVLEKEAPPQPEPEVENIEKSVVEDEKEATVVEDEKVAKSASFKEESNKVDNLDSGGTQQA</sequence>
<keyword evidence="3" id="KW-1185">Reference proteome</keyword>
<accession>A0ABD1W5P0</accession>
<evidence type="ECO:0000313" key="2">
    <source>
        <dbReference type="EMBL" id="KAL2544961.1"/>
    </source>
</evidence>
<evidence type="ECO:0000313" key="3">
    <source>
        <dbReference type="Proteomes" id="UP001604277"/>
    </source>
</evidence>
<feature type="compositionally biased region" description="Basic and acidic residues" evidence="1">
    <location>
        <begin position="63"/>
        <end position="92"/>
    </location>
</feature>
<organism evidence="2 3">
    <name type="scientific">Forsythia ovata</name>
    <dbReference type="NCBI Taxonomy" id="205694"/>
    <lineage>
        <taxon>Eukaryota</taxon>
        <taxon>Viridiplantae</taxon>
        <taxon>Streptophyta</taxon>
        <taxon>Embryophyta</taxon>
        <taxon>Tracheophyta</taxon>
        <taxon>Spermatophyta</taxon>
        <taxon>Magnoliopsida</taxon>
        <taxon>eudicotyledons</taxon>
        <taxon>Gunneridae</taxon>
        <taxon>Pentapetalae</taxon>
        <taxon>asterids</taxon>
        <taxon>lamiids</taxon>
        <taxon>Lamiales</taxon>
        <taxon>Oleaceae</taxon>
        <taxon>Forsythieae</taxon>
        <taxon>Forsythia</taxon>
    </lineage>
</organism>
<reference evidence="3" key="1">
    <citation type="submission" date="2024-07" db="EMBL/GenBank/DDBJ databases">
        <title>Two chromosome-level genome assemblies of Korean endemic species Abeliophyllum distichum and Forsythia ovata (Oleaceae).</title>
        <authorList>
            <person name="Jang H."/>
        </authorList>
    </citation>
    <scope>NUCLEOTIDE SEQUENCE [LARGE SCALE GENOMIC DNA]</scope>
</reference>
<dbReference type="AlphaFoldDB" id="A0ABD1W5P0"/>
<dbReference type="Proteomes" id="UP001604277">
    <property type="component" value="Unassembled WGS sequence"/>
</dbReference>
<protein>
    <submittedName>
        <fullName evidence="2">Uncharacterized protein</fullName>
    </submittedName>
</protein>
<proteinExistence type="predicted"/>
<evidence type="ECO:0000256" key="1">
    <source>
        <dbReference type="SAM" id="MobiDB-lite"/>
    </source>
</evidence>
<name>A0ABD1W5P0_9LAMI</name>